<protein>
    <recommendedName>
        <fullName evidence="3">Alpha-macroglobulin receptor-binding domain-containing protein</fullName>
    </recommendedName>
</protein>
<evidence type="ECO:0000313" key="4">
    <source>
        <dbReference type="EMBL" id="CAL1532263.1"/>
    </source>
</evidence>
<evidence type="ECO:0000256" key="2">
    <source>
        <dbReference type="ARBA" id="ARBA00022966"/>
    </source>
</evidence>
<dbReference type="InterPro" id="IPR050473">
    <property type="entry name" value="A2M/Complement_sys"/>
</dbReference>
<dbReference type="InterPro" id="IPR036595">
    <property type="entry name" value="A-macroglobulin_rcpt-bd_sf"/>
</dbReference>
<dbReference type="Gene3D" id="1.50.10.20">
    <property type="match status" value="1"/>
</dbReference>
<dbReference type="Pfam" id="PF07677">
    <property type="entry name" value="A2M_recep"/>
    <property type="match status" value="1"/>
</dbReference>
<dbReference type="Proteomes" id="UP001497497">
    <property type="component" value="Unassembled WGS sequence"/>
</dbReference>
<dbReference type="AlphaFoldDB" id="A0AAV2HFV9"/>
<dbReference type="InterPro" id="IPR009048">
    <property type="entry name" value="A-macroglobulin_rcpt-bd"/>
</dbReference>
<organism evidence="4 5">
    <name type="scientific">Lymnaea stagnalis</name>
    <name type="common">Great pond snail</name>
    <name type="synonym">Helix stagnalis</name>
    <dbReference type="NCBI Taxonomy" id="6523"/>
    <lineage>
        <taxon>Eukaryota</taxon>
        <taxon>Metazoa</taxon>
        <taxon>Spiralia</taxon>
        <taxon>Lophotrochozoa</taxon>
        <taxon>Mollusca</taxon>
        <taxon>Gastropoda</taxon>
        <taxon>Heterobranchia</taxon>
        <taxon>Euthyneura</taxon>
        <taxon>Panpulmonata</taxon>
        <taxon>Hygrophila</taxon>
        <taxon>Lymnaeoidea</taxon>
        <taxon>Lymnaeidae</taxon>
        <taxon>Lymnaea</taxon>
    </lineage>
</organism>
<dbReference type="SUPFAM" id="SSF49410">
    <property type="entry name" value="Alpha-macroglobulin receptor domain"/>
    <property type="match status" value="1"/>
</dbReference>
<evidence type="ECO:0000313" key="5">
    <source>
        <dbReference type="Proteomes" id="UP001497497"/>
    </source>
</evidence>
<feature type="domain" description="Alpha-macroglobulin receptor-binding" evidence="3">
    <location>
        <begin position="397"/>
        <end position="481"/>
    </location>
</feature>
<reference evidence="4 5" key="1">
    <citation type="submission" date="2024-04" db="EMBL/GenBank/DDBJ databases">
        <authorList>
            <consortium name="Genoscope - CEA"/>
            <person name="William W."/>
        </authorList>
    </citation>
    <scope>NUCLEOTIDE SEQUENCE [LARGE SCALE GENOMIC DNA]</scope>
</reference>
<evidence type="ECO:0000259" key="3">
    <source>
        <dbReference type="SMART" id="SM01361"/>
    </source>
</evidence>
<accession>A0AAV2HFV9</accession>
<sequence length="502" mass="55198">MVKFAPDLYIAQYLNATGQLTAALNRTIVDALEAGYQRQLTYRRYDGGFSAFGNYDKSGSTWLTAFASRLLLEANDYIYVDTSMLQSSIRWLIDRQNLDGSFNEFGKILDTNTQGSGTGPSLTAFVLLSLLEAKLVLQKSCGGYYCYGLYLWEEAIKNAKSNLENLVTSDAIEEQFSLAIVSYALLKAESPAATTAFDKLLTFSKTEGNTLYWQANSSATDDAQAGYDIWRPPRIQARPIDILITSYAILTFTELGRIDAALPAVRWLTTQRNAQGGFSSSQDTVVGLQALSAYATKSLRPKTKLNIQVTNPDVLAAFKVTKANALSLQIKELSCAPTDFVISAEGNGFALVDIDYSFNVDGDLATPSFTIGTLLSEDRLDTFSLLICTKWLLRQETGMVVQEIGIPSGFKPDLSSLGNVAGLKRTERQGDVVAIYFDKIGSMSLCYSLRMDRESKVAKSQRSYVRTYGYYDPANQSTVFYQPKAIRDASICDVCDGCCPLG</sequence>
<keyword evidence="2" id="KW-0882">Thioester bond</keyword>
<dbReference type="Gene3D" id="2.60.40.690">
    <property type="entry name" value="Alpha-macroglobulin, receptor-binding domain"/>
    <property type="match status" value="1"/>
</dbReference>
<dbReference type="GO" id="GO:0005615">
    <property type="term" value="C:extracellular space"/>
    <property type="evidence" value="ECO:0007669"/>
    <property type="project" value="InterPro"/>
</dbReference>
<dbReference type="InterPro" id="IPR008930">
    <property type="entry name" value="Terpenoid_cyclase/PrenylTrfase"/>
</dbReference>
<dbReference type="SMART" id="SM01361">
    <property type="entry name" value="A2M_recep"/>
    <property type="match status" value="1"/>
</dbReference>
<evidence type="ECO:0000256" key="1">
    <source>
        <dbReference type="ARBA" id="ARBA00022729"/>
    </source>
</evidence>
<name>A0AAV2HFV9_LYMST</name>
<dbReference type="SUPFAM" id="SSF48239">
    <property type="entry name" value="Terpenoid cyclases/Protein prenyltransferases"/>
    <property type="match status" value="1"/>
</dbReference>
<keyword evidence="1" id="KW-0732">Signal</keyword>
<proteinExistence type="predicted"/>
<keyword evidence="5" id="KW-1185">Reference proteome</keyword>
<dbReference type="Pfam" id="PF07678">
    <property type="entry name" value="TED_complement"/>
    <property type="match status" value="1"/>
</dbReference>
<dbReference type="PANTHER" id="PTHR11412">
    <property type="entry name" value="MACROGLOBULIN / COMPLEMENT"/>
    <property type="match status" value="1"/>
</dbReference>
<dbReference type="InterPro" id="IPR011626">
    <property type="entry name" value="Alpha-macroglobulin_TED"/>
</dbReference>
<dbReference type="Gene3D" id="2.60.120.1540">
    <property type="match status" value="1"/>
</dbReference>
<gene>
    <name evidence="4" type="ORF">GSLYS_00006342001</name>
</gene>
<dbReference type="PANTHER" id="PTHR11412:SF136">
    <property type="entry name" value="CD109 ANTIGEN"/>
    <property type="match status" value="1"/>
</dbReference>
<dbReference type="EMBL" id="CAXITT010000112">
    <property type="protein sequence ID" value="CAL1532263.1"/>
    <property type="molecule type" value="Genomic_DNA"/>
</dbReference>
<comment type="caution">
    <text evidence="4">The sequence shown here is derived from an EMBL/GenBank/DDBJ whole genome shotgun (WGS) entry which is preliminary data.</text>
</comment>